<dbReference type="HOGENOM" id="CLU_1826025_0_0_1"/>
<accession>A0A0C9YHU5</accession>
<reference evidence="2" key="2">
    <citation type="submission" date="2015-01" db="EMBL/GenBank/DDBJ databases">
        <title>Evolutionary Origins and Diversification of the Mycorrhizal Mutualists.</title>
        <authorList>
            <consortium name="DOE Joint Genome Institute"/>
            <consortium name="Mycorrhizal Genomics Consortium"/>
            <person name="Kohler A."/>
            <person name="Kuo A."/>
            <person name="Nagy L.G."/>
            <person name="Floudas D."/>
            <person name="Copeland A."/>
            <person name="Barry K.W."/>
            <person name="Cichocki N."/>
            <person name="Veneault-Fourrey C."/>
            <person name="LaButti K."/>
            <person name="Lindquist E.A."/>
            <person name="Lipzen A."/>
            <person name="Lundell T."/>
            <person name="Morin E."/>
            <person name="Murat C."/>
            <person name="Riley R."/>
            <person name="Ohm R."/>
            <person name="Sun H."/>
            <person name="Tunlid A."/>
            <person name="Henrissat B."/>
            <person name="Grigoriev I.V."/>
            <person name="Hibbett D.S."/>
            <person name="Martin F."/>
        </authorList>
    </citation>
    <scope>NUCLEOTIDE SEQUENCE [LARGE SCALE GENOMIC DNA]</scope>
    <source>
        <strain evidence="2">441</strain>
    </source>
</reference>
<proteinExistence type="predicted"/>
<organism evidence="1 2">
    <name type="scientific">Pisolithus microcarpus 441</name>
    <dbReference type="NCBI Taxonomy" id="765257"/>
    <lineage>
        <taxon>Eukaryota</taxon>
        <taxon>Fungi</taxon>
        <taxon>Dikarya</taxon>
        <taxon>Basidiomycota</taxon>
        <taxon>Agaricomycotina</taxon>
        <taxon>Agaricomycetes</taxon>
        <taxon>Agaricomycetidae</taxon>
        <taxon>Boletales</taxon>
        <taxon>Sclerodermatineae</taxon>
        <taxon>Pisolithaceae</taxon>
        <taxon>Pisolithus</taxon>
    </lineage>
</organism>
<dbReference type="Proteomes" id="UP000054018">
    <property type="component" value="Unassembled WGS sequence"/>
</dbReference>
<dbReference type="AlphaFoldDB" id="A0A0C9YHU5"/>
<evidence type="ECO:0000313" key="1">
    <source>
        <dbReference type="EMBL" id="KIK16271.1"/>
    </source>
</evidence>
<evidence type="ECO:0000313" key="2">
    <source>
        <dbReference type="Proteomes" id="UP000054018"/>
    </source>
</evidence>
<sequence>MFIHVFFQYKIFCLRSGTQMSYCRDVNVAPSSAPVCRACCFTVLSLVHFPTMARMLSYVKLHCNSILTRGQLRRIRRIGGSDQVFVRGESRTVFDAPGRVMKTAAGLSRKVPYVVKCECIRVFVGDTTHSENGTRMESGTC</sequence>
<reference evidence="1 2" key="1">
    <citation type="submission" date="2014-04" db="EMBL/GenBank/DDBJ databases">
        <authorList>
            <consortium name="DOE Joint Genome Institute"/>
            <person name="Kuo A."/>
            <person name="Kohler A."/>
            <person name="Costa M.D."/>
            <person name="Nagy L.G."/>
            <person name="Floudas D."/>
            <person name="Copeland A."/>
            <person name="Barry K.W."/>
            <person name="Cichocki N."/>
            <person name="Veneault-Fourrey C."/>
            <person name="LaButti K."/>
            <person name="Lindquist E.A."/>
            <person name="Lipzen A."/>
            <person name="Lundell T."/>
            <person name="Morin E."/>
            <person name="Murat C."/>
            <person name="Sun H."/>
            <person name="Tunlid A."/>
            <person name="Henrissat B."/>
            <person name="Grigoriev I.V."/>
            <person name="Hibbett D.S."/>
            <person name="Martin F."/>
            <person name="Nordberg H.P."/>
            <person name="Cantor M.N."/>
            <person name="Hua S.X."/>
        </authorList>
    </citation>
    <scope>NUCLEOTIDE SEQUENCE [LARGE SCALE GENOMIC DNA]</scope>
    <source>
        <strain evidence="1 2">441</strain>
    </source>
</reference>
<dbReference type="EMBL" id="KN833862">
    <property type="protein sequence ID" value="KIK16271.1"/>
    <property type="molecule type" value="Genomic_DNA"/>
</dbReference>
<protein>
    <submittedName>
        <fullName evidence="1">Uncharacterized protein</fullName>
    </submittedName>
</protein>
<gene>
    <name evidence="1" type="ORF">PISMIDRAFT_269162</name>
</gene>
<keyword evidence="2" id="KW-1185">Reference proteome</keyword>
<name>A0A0C9YHU5_9AGAM</name>